<dbReference type="Proteomes" id="UP000321933">
    <property type="component" value="Unassembled WGS sequence"/>
</dbReference>
<keyword evidence="1" id="KW-0732">Signal</keyword>
<evidence type="ECO:0000313" key="4">
    <source>
        <dbReference type="Proteomes" id="UP000321933"/>
    </source>
</evidence>
<dbReference type="PANTHER" id="PTHR42834">
    <property type="entry name" value="ENDONUCLEASE/EXONUCLEASE/PHOSPHATASE FAMILY PROTEIN (AFU_ORTHOLOGUE AFUA_3G09210)"/>
    <property type="match status" value="1"/>
</dbReference>
<dbReference type="Gene3D" id="3.60.10.10">
    <property type="entry name" value="Endonuclease/exonuclease/phosphatase"/>
    <property type="match status" value="1"/>
</dbReference>
<dbReference type="OrthoDB" id="9800417at2"/>
<dbReference type="EMBL" id="VRYZ01000001">
    <property type="protein sequence ID" value="TXS94520.1"/>
    <property type="molecule type" value="Genomic_DNA"/>
</dbReference>
<dbReference type="CDD" id="cd04486">
    <property type="entry name" value="YhcR_OBF_like"/>
    <property type="match status" value="1"/>
</dbReference>
<reference evidence="3 4" key="1">
    <citation type="submission" date="2019-08" db="EMBL/GenBank/DDBJ databases">
        <title>Parahaliea maris sp. nov., isolated from the surface seawater.</title>
        <authorList>
            <person name="Liu Y."/>
        </authorList>
    </citation>
    <scope>NUCLEOTIDE SEQUENCE [LARGE SCALE GENOMIC DNA]</scope>
    <source>
        <strain evidence="3 4">S2-26</strain>
    </source>
</reference>
<dbReference type="Pfam" id="PF03372">
    <property type="entry name" value="Exo_endo_phos"/>
    <property type="match status" value="1"/>
</dbReference>
<gene>
    <name evidence="3" type="ORF">FVW59_00950</name>
</gene>
<dbReference type="CDD" id="cd10283">
    <property type="entry name" value="MnuA_DNase1-like"/>
    <property type="match status" value="1"/>
</dbReference>
<proteinExistence type="predicted"/>
<dbReference type="InterPro" id="IPR047971">
    <property type="entry name" value="ExeM-like"/>
</dbReference>
<feature type="chain" id="PRO_5022856221" evidence="1">
    <location>
        <begin position="21"/>
        <end position="930"/>
    </location>
</feature>
<protein>
    <submittedName>
        <fullName evidence="3">ExeM/NucH family extracellular endonuclease</fullName>
    </submittedName>
</protein>
<dbReference type="RefSeq" id="WP_148062375.1">
    <property type="nucleotide sequence ID" value="NZ_VRYZ01000001.1"/>
</dbReference>
<comment type="caution">
    <text evidence="3">The sequence shown here is derived from an EMBL/GenBank/DDBJ whole genome shotgun (WGS) entry which is preliminary data.</text>
</comment>
<organism evidence="3 4">
    <name type="scientific">Parahaliea aestuarii</name>
    <dbReference type="NCBI Taxonomy" id="1852021"/>
    <lineage>
        <taxon>Bacteria</taxon>
        <taxon>Pseudomonadati</taxon>
        <taxon>Pseudomonadota</taxon>
        <taxon>Gammaproteobacteria</taxon>
        <taxon>Cellvibrionales</taxon>
        <taxon>Halieaceae</taxon>
        <taxon>Parahaliea</taxon>
    </lineage>
</organism>
<keyword evidence="4" id="KW-1185">Reference proteome</keyword>
<keyword evidence="3" id="KW-0540">Nuclease</keyword>
<dbReference type="SUPFAM" id="SSF56219">
    <property type="entry name" value="DNase I-like"/>
    <property type="match status" value="1"/>
</dbReference>
<dbReference type="PROSITE" id="PS51257">
    <property type="entry name" value="PROKAR_LIPOPROTEIN"/>
    <property type="match status" value="1"/>
</dbReference>
<sequence length="930" mass="98028">MKPLMFAGSLLGLTACGAEAGMMITAVFDGPLSGGVPKGVEIFVTEDIADLSVYGLGSANNGGGSDGEEFTFPAVSAAAGDYLYVASEETGFTAFFGFAPDYTSSAMSINGDDAIELFHNGQVIDLFGDINVDGSGQPWDHVDGWAARISRTGPSASFDLGDWLFSGIDALDNAADNLTAATPVPLSGSTGDGGSGEPLPHELQLISAIQGTPATQGSNQFGETDVSPLIDRQVIVEAIVTGDFQDGDADDARNLSGFFLQEEAADEDGDPASSEGLFVYDDGFGVDVNPGDRVRVYGTVSQYFGETQLNTVVAVEVLATDQLDQVAVADISLPAAAVSRAQNGSYQPDLEAWEGMLVRINGDLTVTEQYQLDRFNEIRLVAGERPYQFTQLSSPDVAGLDAHLQALGARQVVYDDGLNVQNAAIDNLDGMAGYRELTAPRMGDMVASPTGVLDYKWAGNSASGATWRLRSHRDGSNTFTSVNPRPLQAPGVGGNLSLASLNVLNFFTTLDDGSQNTALGLEPRGANTAQELERQLAKTVNAILALDADVLGLVEIENHFDSSNDGSTAVEVLVNALNEGLGEAVYDYVYPGTAFAGSDAIATALVYKPSVLRLAPGSAPALLTDTAAAQLEAFADHDFAADPIFEGEATNRVPLAASFEHIESGEVLTVAVNHFKSKGSSGLEDSASPNYDQADGAGFWNARRELAARALSAWLDTAPTGVASEHVALLGDFNAYAMESPLQYLLQQGYVNVESPQDYSYVFDGQLGTLDYVLLSDALAQAMTGAQIWHINADEADALDYNLDFGRLPSYFDAGTATRNSDHDPLLVGLQFNAVVPTVAGVLESLASAIDAGGIDNARLVDRIRLVLFVAGLKVAEQLEQRDHGAALCRKLDWADRLSDGERRPSDWVSGAAVPDLNAQLRAVSAARGC</sequence>
<keyword evidence="3" id="KW-0255">Endonuclease</keyword>
<feature type="signal peptide" evidence="1">
    <location>
        <begin position="1"/>
        <end position="20"/>
    </location>
</feature>
<dbReference type="InterPro" id="IPR036691">
    <property type="entry name" value="Endo/exonu/phosph_ase_sf"/>
</dbReference>
<name>A0A5C9A421_9GAMM</name>
<dbReference type="AlphaFoldDB" id="A0A5C9A421"/>
<keyword evidence="3" id="KW-0378">Hydrolase</keyword>
<evidence type="ECO:0000259" key="2">
    <source>
        <dbReference type="Pfam" id="PF03372"/>
    </source>
</evidence>
<dbReference type="InterPro" id="IPR005135">
    <property type="entry name" value="Endo/exonuclease/phosphatase"/>
</dbReference>
<dbReference type="NCBIfam" id="NF033681">
    <property type="entry name" value="ExeM_NucH_DNase"/>
    <property type="match status" value="1"/>
</dbReference>
<accession>A0A5C9A421</accession>
<evidence type="ECO:0000313" key="3">
    <source>
        <dbReference type="EMBL" id="TXS94520.1"/>
    </source>
</evidence>
<dbReference type="GO" id="GO:0004519">
    <property type="term" value="F:endonuclease activity"/>
    <property type="evidence" value="ECO:0007669"/>
    <property type="project" value="UniProtKB-KW"/>
</dbReference>
<dbReference type="PANTHER" id="PTHR42834:SF1">
    <property type="entry name" value="ENDONUCLEASE_EXONUCLEASE_PHOSPHATASE FAMILY PROTEIN (AFU_ORTHOLOGUE AFUA_3G09210)"/>
    <property type="match status" value="1"/>
</dbReference>
<feature type="domain" description="Endonuclease/exonuclease/phosphatase" evidence="2">
    <location>
        <begin position="500"/>
        <end position="787"/>
    </location>
</feature>
<evidence type="ECO:0000256" key="1">
    <source>
        <dbReference type="SAM" id="SignalP"/>
    </source>
</evidence>